<evidence type="ECO:0000256" key="4">
    <source>
        <dbReference type="ARBA" id="ARBA00023239"/>
    </source>
</evidence>
<sequence>MARFTRIEVAQQMHQTGIVPVYYNEDLKTCKEVLKASYAAGVRVFEFTNRGDQAHEIFSELYKLCKTELPEMMLGVGSIVDGATAALYLQLGADLIVSPVLNHEIAKVCNRRKVLWAAGCGTLSEINQAEEWGAEIVKLFPAQESGGASFIKSIAGPCPWTCIMPTGGVEPTHESLKEWFGAGAYCVGMGSKLMDKKLIANQEFTKLTEFIQVALNLTRTVRMG</sequence>
<dbReference type="Proteomes" id="UP000199437">
    <property type="component" value="Unassembled WGS sequence"/>
</dbReference>
<protein>
    <submittedName>
        <fullName evidence="6">2-dehydro-3-deoxyphosphogluconate aldolase / (4S)-4-hydroxy-2-oxoglutarate aldolase</fullName>
    </submittedName>
</protein>
<dbReference type="RefSeq" id="WP_090256526.1">
    <property type="nucleotide sequence ID" value="NZ_FOIR01000001.1"/>
</dbReference>
<evidence type="ECO:0000256" key="3">
    <source>
        <dbReference type="ARBA" id="ARBA00011233"/>
    </source>
</evidence>
<dbReference type="InterPro" id="IPR031338">
    <property type="entry name" value="KDPG/KHG_AS_2"/>
</dbReference>
<dbReference type="PANTHER" id="PTHR30246">
    <property type="entry name" value="2-KETO-3-DEOXY-6-PHOSPHOGLUCONATE ALDOLASE"/>
    <property type="match status" value="1"/>
</dbReference>
<evidence type="ECO:0000256" key="1">
    <source>
        <dbReference type="ARBA" id="ARBA00004761"/>
    </source>
</evidence>
<evidence type="ECO:0000256" key="2">
    <source>
        <dbReference type="ARBA" id="ARBA00006906"/>
    </source>
</evidence>
<dbReference type="NCBIfam" id="NF005499">
    <property type="entry name" value="PRK07114.1"/>
    <property type="match status" value="1"/>
</dbReference>
<dbReference type="GeneID" id="99984961"/>
<reference evidence="7" key="1">
    <citation type="submission" date="2016-10" db="EMBL/GenBank/DDBJ databases">
        <authorList>
            <person name="Varghese N."/>
            <person name="Submissions S."/>
        </authorList>
    </citation>
    <scope>NUCLEOTIDE SEQUENCE [LARGE SCALE GENOMIC DNA]</scope>
    <source>
        <strain evidence="7">CGMCC 1.12402</strain>
    </source>
</reference>
<proteinExistence type="inferred from homology"/>
<dbReference type="EMBL" id="FOIR01000001">
    <property type="protein sequence ID" value="SEV85005.1"/>
    <property type="molecule type" value="Genomic_DNA"/>
</dbReference>
<dbReference type="SUPFAM" id="SSF51569">
    <property type="entry name" value="Aldolase"/>
    <property type="match status" value="1"/>
</dbReference>
<evidence type="ECO:0000256" key="5">
    <source>
        <dbReference type="ARBA" id="ARBA00023277"/>
    </source>
</evidence>
<dbReference type="InterPro" id="IPR013785">
    <property type="entry name" value="Aldolase_TIM"/>
</dbReference>
<dbReference type="PROSITE" id="PS00160">
    <property type="entry name" value="ALDOLASE_KDPG_KHG_2"/>
    <property type="match status" value="1"/>
</dbReference>
<dbReference type="AlphaFoldDB" id="A0A1I0M958"/>
<name>A0A1I0M958_9BACT</name>
<keyword evidence="5" id="KW-0119">Carbohydrate metabolism</keyword>
<evidence type="ECO:0000313" key="7">
    <source>
        <dbReference type="Proteomes" id="UP000199437"/>
    </source>
</evidence>
<comment type="pathway">
    <text evidence="1">Carbohydrate acid metabolism.</text>
</comment>
<comment type="subunit">
    <text evidence="3">Homotrimer.</text>
</comment>
<dbReference type="CDD" id="cd00452">
    <property type="entry name" value="KDPG_aldolase"/>
    <property type="match status" value="1"/>
</dbReference>
<dbReference type="PANTHER" id="PTHR30246:SF1">
    <property type="entry name" value="2-DEHYDRO-3-DEOXY-6-PHOSPHOGALACTONATE ALDOLASE-RELATED"/>
    <property type="match status" value="1"/>
</dbReference>
<organism evidence="6 7">
    <name type="scientific">Roseivirga pacifica</name>
    <dbReference type="NCBI Taxonomy" id="1267423"/>
    <lineage>
        <taxon>Bacteria</taxon>
        <taxon>Pseudomonadati</taxon>
        <taxon>Bacteroidota</taxon>
        <taxon>Cytophagia</taxon>
        <taxon>Cytophagales</taxon>
        <taxon>Roseivirgaceae</taxon>
        <taxon>Roseivirga</taxon>
    </lineage>
</organism>
<dbReference type="STRING" id="1267423.SAMN05216290_0197"/>
<dbReference type="GO" id="GO:0016829">
    <property type="term" value="F:lyase activity"/>
    <property type="evidence" value="ECO:0007669"/>
    <property type="project" value="UniProtKB-KW"/>
</dbReference>
<dbReference type="Pfam" id="PF01081">
    <property type="entry name" value="Aldolase"/>
    <property type="match status" value="1"/>
</dbReference>
<accession>A0A1I0M958</accession>
<dbReference type="InterPro" id="IPR000887">
    <property type="entry name" value="Aldlse_KDPG_KHG"/>
</dbReference>
<dbReference type="OrthoDB" id="9802667at2"/>
<evidence type="ECO:0000313" key="6">
    <source>
        <dbReference type="EMBL" id="SEV85005.1"/>
    </source>
</evidence>
<gene>
    <name evidence="6" type="ORF">SAMN05216290_0197</name>
</gene>
<keyword evidence="4" id="KW-0456">Lyase</keyword>
<comment type="similarity">
    <text evidence="2">Belongs to the KHG/KDPG aldolase family.</text>
</comment>
<keyword evidence="7" id="KW-1185">Reference proteome</keyword>
<dbReference type="Gene3D" id="3.20.20.70">
    <property type="entry name" value="Aldolase class I"/>
    <property type="match status" value="1"/>
</dbReference>